<evidence type="ECO:0000256" key="1">
    <source>
        <dbReference type="SAM" id="MobiDB-lite"/>
    </source>
</evidence>
<proteinExistence type="predicted"/>
<protein>
    <submittedName>
        <fullName evidence="2">Uncharacterized protein</fullName>
    </submittedName>
</protein>
<sequence length="116" mass="13412">MNNRERWRFYKRATLMFFLAAVTLTVVHRGSIDMKSRFELERQVRMHVSDGAEPSAALKEEPTFLAGAKQFWNIAVQRQNLHHQQQSELLPTAPAGEPIKHRGPQPDHLGRDQLEL</sequence>
<feature type="compositionally biased region" description="Basic and acidic residues" evidence="1">
    <location>
        <begin position="98"/>
        <end position="116"/>
    </location>
</feature>
<accession>A0A834FHS0</accession>
<evidence type="ECO:0000313" key="3">
    <source>
        <dbReference type="Proteomes" id="UP000646548"/>
    </source>
</evidence>
<feature type="region of interest" description="Disordered" evidence="1">
    <location>
        <begin position="83"/>
        <end position="116"/>
    </location>
</feature>
<name>A0A834FHS0_ORYME</name>
<comment type="caution">
    <text evidence="2">The sequence shown here is derived from an EMBL/GenBank/DDBJ whole genome shotgun (WGS) entry which is preliminary data.</text>
</comment>
<reference evidence="2" key="1">
    <citation type="journal article" name="BMC Genomics">
        <title>Long-read sequencing and de novo genome assembly of marine medaka (Oryzias melastigma).</title>
        <authorList>
            <person name="Liang P."/>
            <person name="Saqib H.S.A."/>
            <person name="Ni X."/>
            <person name="Shen Y."/>
        </authorList>
    </citation>
    <scope>NUCLEOTIDE SEQUENCE</scope>
    <source>
        <strain evidence="2">Bigg-433</strain>
    </source>
</reference>
<dbReference type="EMBL" id="WKFB01000135">
    <property type="protein sequence ID" value="KAF6734371.1"/>
    <property type="molecule type" value="Genomic_DNA"/>
</dbReference>
<dbReference type="AlphaFoldDB" id="A0A834FHS0"/>
<evidence type="ECO:0000313" key="2">
    <source>
        <dbReference type="EMBL" id="KAF6734371.1"/>
    </source>
</evidence>
<organism evidence="2 3">
    <name type="scientific">Oryzias melastigma</name>
    <name type="common">Marine medaka</name>
    <dbReference type="NCBI Taxonomy" id="30732"/>
    <lineage>
        <taxon>Eukaryota</taxon>
        <taxon>Metazoa</taxon>
        <taxon>Chordata</taxon>
        <taxon>Craniata</taxon>
        <taxon>Vertebrata</taxon>
        <taxon>Euteleostomi</taxon>
        <taxon>Actinopterygii</taxon>
        <taxon>Neopterygii</taxon>
        <taxon>Teleostei</taxon>
        <taxon>Neoteleostei</taxon>
        <taxon>Acanthomorphata</taxon>
        <taxon>Ovalentaria</taxon>
        <taxon>Atherinomorphae</taxon>
        <taxon>Beloniformes</taxon>
        <taxon>Adrianichthyidae</taxon>
        <taxon>Oryziinae</taxon>
        <taxon>Oryzias</taxon>
    </lineage>
</organism>
<dbReference type="Proteomes" id="UP000646548">
    <property type="component" value="Unassembled WGS sequence"/>
</dbReference>
<gene>
    <name evidence="2" type="ORF">FQA47_010094</name>
</gene>